<dbReference type="AlphaFoldDB" id="E6JYZ1"/>
<feature type="coiled-coil region" evidence="1">
    <location>
        <begin position="725"/>
        <end position="767"/>
    </location>
</feature>
<dbReference type="HOGENOM" id="CLU_354457_0_0_11"/>
<dbReference type="Proteomes" id="UP000004946">
    <property type="component" value="Chromosome"/>
</dbReference>
<keyword evidence="4" id="KW-1185">Reference proteome</keyword>
<name>E6JYZ1_PARDN</name>
<dbReference type="PATRIC" id="fig|864564.6.peg.779"/>
<keyword evidence="2" id="KW-1133">Transmembrane helix</keyword>
<sequence length="792" mass="88020">MDTGMSKELDVRLVPDEDNNASYDIEKAIHDLNNQIDNQSSQADYMDYLVAISSGILCGMTDILWTGEFDLTRGRDIADSQIKTFVNKTANMMGCNSDDLTKSVEFLEKKFPIPEDGNTPDFGGGLQHHLRDFAHHPSIVGLLFSLLTQFTEKSYGTDTFGNFIIVPVPPRSRTFIGENSFDKIFRGTVIWFFHLVSDMAGSSNTTAFSGGTGIPGPILSLAKELSSLPIFKSLKADDKTLSTFLSKIFNGTIFAKRDRNGKLIKDSVIRCDLRGELGGALELGRQALPVLANDCLVRCFYFVRRLFEEIRRINPKSLDEIKELDWDKIKPISSPTLTRMLTVATGVFTTIDVADAVVAKKYWVSINYIGVGRFSVALEQEMVNFLKIRDLKRLRKMYEIISRNTFKETDNRIYANLGDTLDTEKFGLTVEQTEILYNLELLKTQNDISETNMLGDKEKIISLKQQWLAEWQKYMEAGFSGFTGEKDAVLHWYDKEELISRIEQSEPWKTWFRLVLLEAMLFEPYYSLTIEKDKKGKAVPSKQYKLQNPIYGYKWQKGDEFLESLFQGDYYSKGYIKRLRKCYKKVRGELIEQQKKVAEGLAIFAAIVVVATATAGMLAPGIAVALVGTNFAGLQGAALTSACLAYLGGGAVAVGGAGMAGGMIAVVGGGAVLGAGVGVFAGGATAATGIMSKEEVILQSAKLLVAVREIFLNDEHDIAYSNSVYEQYVTQISELEKSLVDLRLQAMSASKEEKAELDKKIKNLSESVHAMKIAMKSMMKFNSSFEAGMQCE</sequence>
<evidence type="ECO:0000256" key="2">
    <source>
        <dbReference type="SAM" id="Phobius"/>
    </source>
</evidence>
<keyword evidence="2" id="KW-0472">Membrane</keyword>
<dbReference type="EMBL" id="AEON01000001">
    <property type="protein sequence ID" value="EFT83926.1"/>
    <property type="molecule type" value="Genomic_DNA"/>
</dbReference>
<evidence type="ECO:0000313" key="4">
    <source>
        <dbReference type="Proteomes" id="UP000004946"/>
    </source>
</evidence>
<comment type="caution">
    <text evidence="3">The sequence shown here is derived from an EMBL/GenBank/DDBJ whole genome shotgun (WGS) entry which is preliminary data.</text>
</comment>
<keyword evidence="1" id="KW-0175">Coiled coil</keyword>
<organism evidence="3 4">
    <name type="scientific">Parascardovia denticolens DSM 10105 = JCM 12538</name>
    <dbReference type="NCBI Taxonomy" id="864564"/>
    <lineage>
        <taxon>Bacteria</taxon>
        <taxon>Bacillati</taxon>
        <taxon>Actinomycetota</taxon>
        <taxon>Actinomycetes</taxon>
        <taxon>Bifidobacteriales</taxon>
        <taxon>Bifidobacteriaceae</taxon>
        <taxon>Parascardovia</taxon>
    </lineage>
</organism>
<accession>E6JYZ1</accession>
<feature type="transmembrane region" description="Helical" evidence="2">
    <location>
        <begin position="663"/>
        <end position="684"/>
    </location>
</feature>
<feature type="transmembrane region" description="Helical" evidence="2">
    <location>
        <begin position="601"/>
        <end position="626"/>
    </location>
</feature>
<dbReference type="KEGG" id="pdo:PSDT_0706"/>
<evidence type="ECO:0000313" key="3">
    <source>
        <dbReference type="EMBL" id="EFT83926.1"/>
    </source>
</evidence>
<gene>
    <name evidence="3" type="ORF">HMPREF0620_0931</name>
</gene>
<feature type="transmembrane region" description="Helical" evidence="2">
    <location>
        <begin position="638"/>
        <end position="657"/>
    </location>
</feature>
<keyword evidence="2" id="KW-0812">Transmembrane</keyword>
<evidence type="ECO:0000256" key="1">
    <source>
        <dbReference type="SAM" id="Coils"/>
    </source>
</evidence>
<protein>
    <submittedName>
        <fullName evidence="3">Uncharacterized protein</fullName>
    </submittedName>
</protein>
<reference evidence="3 4" key="1">
    <citation type="submission" date="2010-12" db="EMBL/GenBank/DDBJ databases">
        <authorList>
            <person name="Muzny D."/>
            <person name="Qin X."/>
            <person name="Buhay C."/>
            <person name="Dugan-Rocha S."/>
            <person name="Ding Y."/>
            <person name="Chen G."/>
            <person name="Hawes A."/>
            <person name="Holder M."/>
            <person name="Jhangiani S."/>
            <person name="Johnson A."/>
            <person name="Khan Z."/>
            <person name="Li Z."/>
            <person name="Liu W."/>
            <person name="Liu X."/>
            <person name="Perez L."/>
            <person name="Shen H."/>
            <person name="Wang Q."/>
            <person name="Watt J."/>
            <person name="Xi L."/>
            <person name="Xin Y."/>
            <person name="Zhou J."/>
            <person name="Deng J."/>
            <person name="Jiang H."/>
            <person name="Liu Y."/>
            <person name="Qu J."/>
            <person name="Song X.-Z."/>
            <person name="Zhang L."/>
            <person name="Villasana D."/>
            <person name="Johnson A."/>
            <person name="Liu J."/>
            <person name="Liyanage D."/>
            <person name="Lorensuhewa L."/>
            <person name="Robinson T."/>
            <person name="Song A."/>
            <person name="Song B.-B."/>
            <person name="Dinh H."/>
            <person name="Thornton R."/>
            <person name="Coyle M."/>
            <person name="Francisco L."/>
            <person name="Jackson L."/>
            <person name="Javaid M."/>
            <person name="Korchina V."/>
            <person name="Kovar C."/>
            <person name="Mata R."/>
            <person name="Mathew T."/>
            <person name="Ngo R."/>
            <person name="Nguyen L."/>
            <person name="Nguyen N."/>
            <person name="Okwuonu G."/>
            <person name="Ongeri F."/>
            <person name="Pham C."/>
            <person name="Simmons D."/>
            <person name="Wilczek-Boney K."/>
            <person name="Hale W."/>
            <person name="Jakkamsetti A."/>
            <person name="Pham P."/>
            <person name="Ruth R."/>
            <person name="San Lucas F."/>
            <person name="Warren J."/>
            <person name="Zhang J."/>
            <person name="Zhao Z."/>
            <person name="Zhou C."/>
            <person name="Zhu D."/>
            <person name="Lee S."/>
            <person name="Bess C."/>
            <person name="Blankenburg K."/>
            <person name="Forbes L."/>
            <person name="Fu Q."/>
            <person name="Gubbala S."/>
            <person name="Hirani K."/>
            <person name="Jayaseelan J.C."/>
            <person name="Lara F."/>
            <person name="Munidasa M."/>
            <person name="Palculict T."/>
            <person name="Patil S."/>
            <person name="Pu L.-L."/>
            <person name="Saada N."/>
            <person name="Tang L."/>
            <person name="Weissenberger G."/>
            <person name="Zhu Y."/>
            <person name="Hemphill L."/>
            <person name="Shang Y."/>
            <person name="Youmans B."/>
            <person name="Ayvaz T."/>
            <person name="Ross M."/>
            <person name="Santibanez J."/>
            <person name="Aqrawi P."/>
            <person name="Gross S."/>
            <person name="Joshi V."/>
            <person name="Fowler G."/>
            <person name="Nazareth L."/>
            <person name="Reid J."/>
            <person name="Worley K."/>
            <person name="Petrosino J."/>
            <person name="Highlander S."/>
            <person name="Gibbs R."/>
        </authorList>
    </citation>
    <scope>NUCLEOTIDE SEQUENCE [LARGE SCALE GENOMIC DNA]</scope>
    <source>
        <strain evidence="3 4">DSM 10105</strain>
    </source>
</reference>
<proteinExistence type="predicted"/>
<dbReference type="eggNOG" id="ENOG502Z8G1">
    <property type="taxonomic scope" value="Bacteria"/>
</dbReference>